<dbReference type="Gene3D" id="2.30.42.10">
    <property type="match status" value="1"/>
</dbReference>
<dbReference type="GO" id="GO:0007098">
    <property type="term" value="P:centrosome cycle"/>
    <property type="evidence" value="ECO:0007669"/>
    <property type="project" value="TreeGrafter"/>
</dbReference>
<reference evidence="2 3" key="1">
    <citation type="journal article" date="2018" name="Gigascience">
        <title>Genomes of trombidid mites reveal novel predicted allergens and laterally-transferred genes associated with secondary metabolism.</title>
        <authorList>
            <person name="Dong X."/>
            <person name="Chaisiri K."/>
            <person name="Xia D."/>
            <person name="Armstrong S.D."/>
            <person name="Fang Y."/>
            <person name="Donnelly M.J."/>
            <person name="Kadowaki T."/>
            <person name="McGarry J.W."/>
            <person name="Darby A.C."/>
            <person name="Makepeace B.L."/>
        </authorList>
    </citation>
    <scope>NUCLEOTIDE SEQUENCE [LARGE SCALE GENOMIC DNA]</scope>
    <source>
        <strain evidence="2">UoL-UT</strain>
    </source>
</reference>
<dbReference type="EMBL" id="NCKV01002442">
    <property type="protein sequence ID" value="RWS26832.1"/>
    <property type="molecule type" value="Genomic_DNA"/>
</dbReference>
<dbReference type="PANTHER" id="PTHR14102:SF11">
    <property type="entry name" value="LD29223P"/>
    <property type="match status" value="1"/>
</dbReference>
<sequence>VFVSRMRDEETQKSLTGLLEIGDEIIAIDGVNVKNSNILQVNQLMAHKTRIILHVIPYVNHKYR</sequence>
<keyword evidence="3" id="KW-1185">Reference proteome</keyword>
<evidence type="ECO:0000313" key="2">
    <source>
        <dbReference type="EMBL" id="RWS26832.1"/>
    </source>
</evidence>
<dbReference type="OrthoDB" id="10058001at2759"/>
<dbReference type="SUPFAM" id="SSF50156">
    <property type="entry name" value="PDZ domain-like"/>
    <property type="match status" value="1"/>
</dbReference>
<dbReference type="STRING" id="299467.A0A443SH72"/>
<dbReference type="InterPro" id="IPR051741">
    <property type="entry name" value="PAR6_homolog"/>
</dbReference>
<dbReference type="InterPro" id="IPR036034">
    <property type="entry name" value="PDZ_sf"/>
</dbReference>
<dbReference type="PROSITE" id="PS50106">
    <property type="entry name" value="PDZ"/>
    <property type="match status" value="1"/>
</dbReference>
<dbReference type="InterPro" id="IPR001478">
    <property type="entry name" value="PDZ"/>
</dbReference>
<feature type="non-terminal residue" evidence="2">
    <location>
        <position position="1"/>
    </location>
</feature>
<evidence type="ECO:0000259" key="1">
    <source>
        <dbReference type="PROSITE" id="PS50106"/>
    </source>
</evidence>
<evidence type="ECO:0000313" key="3">
    <source>
        <dbReference type="Proteomes" id="UP000288716"/>
    </source>
</evidence>
<feature type="domain" description="PDZ" evidence="1">
    <location>
        <begin position="1"/>
        <end position="45"/>
    </location>
</feature>
<dbReference type="PANTHER" id="PTHR14102">
    <property type="entry name" value="PAR-6-RELATED"/>
    <property type="match status" value="1"/>
</dbReference>
<organism evidence="2 3">
    <name type="scientific">Leptotrombidium deliense</name>
    <dbReference type="NCBI Taxonomy" id="299467"/>
    <lineage>
        <taxon>Eukaryota</taxon>
        <taxon>Metazoa</taxon>
        <taxon>Ecdysozoa</taxon>
        <taxon>Arthropoda</taxon>
        <taxon>Chelicerata</taxon>
        <taxon>Arachnida</taxon>
        <taxon>Acari</taxon>
        <taxon>Acariformes</taxon>
        <taxon>Trombidiformes</taxon>
        <taxon>Prostigmata</taxon>
        <taxon>Anystina</taxon>
        <taxon>Parasitengona</taxon>
        <taxon>Trombiculoidea</taxon>
        <taxon>Trombiculidae</taxon>
        <taxon>Leptotrombidium</taxon>
    </lineage>
</organism>
<protein>
    <recommendedName>
        <fullName evidence="1">PDZ domain-containing protein</fullName>
    </recommendedName>
</protein>
<name>A0A443SH72_9ACAR</name>
<comment type="caution">
    <text evidence="2">The sequence shown here is derived from an EMBL/GenBank/DDBJ whole genome shotgun (WGS) entry which is preliminary data.</text>
</comment>
<gene>
    <name evidence="2" type="ORF">B4U80_12927</name>
</gene>
<accession>A0A443SH72</accession>
<dbReference type="Proteomes" id="UP000288716">
    <property type="component" value="Unassembled WGS sequence"/>
</dbReference>
<dbReference type="VEuPathDB" id="VectorBase:LDEU005208"/>
<proteinExistence type="predicted"/>
<dbReference type="AlphaFoldDB" id="A0A443SH72"/>